<feature type="compositionally biased region" description="Basic and acidic residues" evidence="1">
    <location>
        <begin position="708"/>
        <end position="727"/>
    </location>
</feature>
<dbReference type="EMBL" id="LAZR01020224">
    <property type="protein sequence ID" value="KKL89662.1"/>
    <property type="molecule type" value="Genomic_DNA"/>
</dbReference>
<proteinExistence type="predicted"/>
<feature type="compositionally biased region" description="Acidic residues" evidence="1">
    <location>
        <begin position="134"/>
        <end position="145"/>
    </location>
</feature>
<evidence type="ECO:0000313" key="2">
    <source>
        <dbReference type="EMBL" id="KKL89662.1"/>
    </source>
</evidence>
<accession>A0A0F9IR87</accession>
<feature type="compositionally biased region" description="Basic residues" evidence="1">
    <location>
        <begin position="656"/>
        <end position="677"/>
    </location>
</feature>
<feature type="region of interest" description="Disordered" evidence="1">
    <location>
        <begin position="635"/>
        <end position="727"/>
    </location>
</feature>
<organism evidence="2">
    <name type="scientific">marine sediment metagenome</name>
    <dbReference type="NCBI Taxonomy" id="412755"/>
    <lineage>
        <taxon>unclassified sequences</taxon>
        <taxon>metagenomes</taxon>
        <taxon>ecological metagenomes</taxon>
    </lineage>
</organism>
<gene>
    <name evidence="2" type="ORF">LCGC14_1912460</name>
</gene>
<feature type="region of interest" description="Disordered" evidence="1">
    <location>
        <begin position="222"/>
        <end position="270"/>
    </location>
</feature>
<comment type="caution">
    <text evidence="2">The sequence shown here is derived from an EMBL/GenBank/DDBJ whole genome shotgun (WGS) entry which is preliminary data.</text>
</comment>
<feature type="region of interest" description="Disordered" evidence="1">
    <location>
        <begin position="128"/>
        <end position="154"/>
    </location>
</feature>
<feature type="non-terminal residue" evidence="2">
    <location>
        <position position="727"/>
    </location>
</feature>
<sequence length="727" mass="79942">MSNYIRLKDLIQTTNEEVGPNWKQSQCAAREAEFFSTRQLGQEQLKGPGDKSGHGVAKDGAIAQPDTGQGAADAGPQSTSAPVQPAAPPKGGEPNKKEDEFTQDIADLEGGVALKPKSRLGAAIVKAFDQPIDTGEEEKDGEEGEEGKSKLGEFVRPNFTRDRYERLAKKFYKKTGMMAPGKDAPAAMGGPDPRTREKAWNEFLKGLGYAIKEGEFTLGKNTSKFRSKNRGTGVPPTKGAPNTVGPQKGAPNTVGWKKGGKRMSSRLGKEAVGQWSNPVFGKNRFEELAKEFYKKTGITPPNKDLKAWKKFLESKGYRIVEAFGPMKKDVPVYAKDREKILGYVNQGTTSVGASKVAGAAVGNERVNGKMSWVVKENNLQKEGVTGPTLMQVRNRAVALIGGSPTRMALEKQLRKEFPSVEKGVLDQAMSDAQKGKRTGALEETDPWLLGPVNSDLWKEVKAYLRRHVLPEDYKGDEEVVTDDSGNPLDVDEDEFRTAQKTEPTDVQQMDEPFNVETKEGPAKGEAGDYLAKGVDGEMWPIDQEIFDKTHEFVDETKGLAAPDFETEVELDELGAGFAMRSGAADKAQRDPFFKHQLKIARDTLKMSPAMANVMGGMSHSEARAFLKRYGLREAGESMQKTSGRKSYGAPGEKRSKGTGRKARRASKKRERQRGKKQAKQEGSEMMWFRNPGAKGPRNQHTDIPYDPAMDHPELKEGSVKQVRQDLL</sequence>
<dbReference type="AlphaFoldDB" id="A0A0F9IR87"/>
<feature type="compositionally biased region" description="Basic and acidic residues" evidence="1">
    <location>
        <begin position="48"/>
        <end position="57"/>
    </location>
</feature>
<name>A0A0F9IR87_9ZZZZ</name>
<feature type="region of interest" description="Disordered" evidence="1">
    <location>
        <begin position="38"/>
        <end position="113"/>
    </location>
</feature>
<protein>
    <submittedName>
        <fullName evidence="2">Uncharacterized protein</fullName>
    </submittedName>
</protein>
<evidence type="ECO:0000256" key="1">
    <source>
        <dbReference type="SAM" id="MobiDB-lite"/>
    </source>
</evidence>
<reference evidence="2" key="1">
    <citation type="journal article" date="2015" name="Nature">
        <title>Complex archaea that bridge the gap between prokaryotes and eukaryotes.</title>
        <authorList>
            <person name="Spang A."/>
            <person name="Saw J.H."/>
            <person name="Jorgensen S.L."/>
            <person name="Zaremba-Niedzwiedzka K."/>
            <person name="Martijn J."/>
            <person name="Lind A.E."/>
            <person name="van Eijk R."/>
            <person name="Schleper C."/>
            <person name="Guy L."/>
            <person name="Ettema T.J."/>
        </authorList>
    </citation>
    <scope>NUCLEOTIDE SEQUENCE</scope>
</reference>